<proteinExistence type="predicted"/>
<dbReference type="InterPro" id="IPR003018">
    <property type="entry name" value="GAF"/>
</dbReference>
<dbReference type="RefSeq" id="WP_249915160.1">
    <property type="nucleotide sequence ID" value="NZ_JAMGBB010000001.1"/>
</dbReference>
<dbReference type="Pfam" id="PF08446">
    <property type="entry name" value="PAS_2"/>
    <property type="match status" value="1"/>
</dbReference>
<protein>
    <submittedName>
        <fullName evidence="3">GAF domain-containing protein</fullName>
    </submittedName>
</protein>
<dbReference type="EMBL" id="JAMGBB010000001">
    <property type="protein sequence ID" value="MCL6740740.1"/>
    <property type="molecule type" value="Genomic_DNA"/>
</dbReference>
<dbReference type="Gene3D" id="3.30.450.20">
    <property type="entry name" value="PAS domain"/>
    <property type="match status" value="1"/>
</dbReference>
<evidence type="ECO:0000259" key="2">
    <source>
        <dbReference type="Pfam" id="PF08446"/>
    </source>
</evidence>
<reference evidence="3" key="1">
    <citation type="submission" date="2022-05" db="EMBL/GenBank/DDBJ databases">
        <authorList>
            <person name="Jo J.-H."/>
            <person name="Im W.-T."/>
        </authorList>
    </citation>
    <scope>NUCLEOTIDE SEQUENCE</scope>
    <source>
        <strain evidence="3">RB56-2</strain>
    </source>
</reference>
<evidence type="ECO:0000313" key="3">
    <source>
        <dbReference type="EMBL" id="MCL6740740.1"/>
    </source>
</evidence>
<dbReference type="SUPFAM" id="SSF55781">
    <property type="entry name" value="GAF domain-like"/>
    <property type="match status" value="1"/>
</dbReference>
<dbReference type="Gene3D" id="3.30.450.40">
    <property type="match status" value="1"/>
</dbReference>
<feature type="domain" description="GAF" evidence="1">
    <location>
        <begin position="121"/>
        <end position="259"/>
    </location>
</feature>
<evidence type="ECO:0000259" key="1">
    <source>
        <dbReference type="Pfam" id="PF01590"/>
    </source>
</evidence>
<organism evidence="3 4">
    <name type="scientific">Sphingomonas brevis</name>
    <dbReference type="NCBI Taxonomy" id="2908206"/>
    <lineage>
        <taxon>Bacteria</taxon>
        <taxon>Pseudomonadati</taxon>
        <taxon>Pseudomonadota</taxon>
        <taxon>Alphaproteobacteria</taxon>
        <taxon>Sphingomonadales</taxon>
        <taxon>Sphingomonadaceae</taxon>
        <taxon>Sphingomonas</taxon>
    </lineage>
</organism>
<dbReference type="InterPro" id="IPR035965">
    <property type="entry name" value="PAS-like_dom_sf"/>
</dbReference>
<dbReference type="SUPFAM" id="SSF55785">
    <property type="entry name" value="PYP-like sensor domain (PAS domain)"/>
    <property type="match status" value="1"/>
</dbReference>
<feature type="domain" description="PAS fold-2" evidence="2">
    <location>
        <begin position="3"/>
        <end position="96"/>
    </location>
</feature>
<gene>
    <name evidence="3" type="ORF">LZ518_06285</name>
</gene>
<keyword evidence="4" id="KW-1185">Reference proteome</keyword>
<dbReference type="Proteomes" id="UP001165383">
    <property type="component" value="Unassembled WGS sequence"/>
</dbReference>
<dbReference type="InterPro" id="IPR013654">
    <property type="entry name" value="PAS_2"/>
</dbReference>
<dbReference type="Pfam" id="PF01590">
    <property type="entry name" value="GAF"/>
    <property type="match status" value="1"/>
</dbReference>
<evidence type="ECO:0000313" key="4">
    <source>
        <dbReference type="Proteomes" id="UP001165383"/>
    </source>
</evidence>
<accession>A0ABT0S8K8</accession>
<comment type="caution">
    <text evidence="3">The sequence shown here is derived from an EMBL/GenBank/DDBJ whole genome shotgun (WGS) entry which is preliminary data.</text>
</comment>
<name>A0ABT0S8K8_9SPHN</name>
<dbReference type="InterPro" id="IPR029016">
    <property type="entry name" value="GAF-like_dom_sf"/>
</dbReference>
<sequence>MVAIQPCALLLLVGPDWQMEAVSANVSMLGDVKSSALVGQPLADLIGSKAIHNLRNRISWLARDESEVQDFGVQWGDVLLDVRASRDEGYYLIEAELAVEPRLPDGIGMVRSMTDRLEGNDPLKLAELAVRQLCSLTGFDRLSLHGRGGAIITSAGRQLPAVEDEIVHSVPRNCADRDSEPVPLHGEGPPKLLNRAAFLALSDDERDRLSTHGIAATMTLPIRIDGEQVATLSAHHSTPRRCGAERRSVAHLFAERVAARMARNGWVF</sequence>